<dbReference type="Gene3D" id="3.40.50.10810">
    <property type="entry name" value="Tandem AAA-ATPase domain"/>
    <property type="match status" value="1"/>
</dbReference>
<evidence type="ECO:0000313" key="8">
    <source>
        <dbReference type="Proteomes" id="UP000031950"/>
    </source>
</evidence>
<protein>
    <recommendedName>
        <fullName evidence="9">ATP-dependent helicase</fullName>
    </recommendedName>
</protein>
<dbReference type="PANTHER" id="PTHR10799">
    <property type="entry name" value="SNF2/RAD54 HELICASE FAMILY"/>
    <property type="match status" value="1"/>
</dbReference>
<dbReference type="InterPro" id="IPR014001">
    <property type="entry name" value="Helicase_ATP-bd"/>
</dbReference>
<dbReference type="Proteomes" id="UP000031950">
    <property type="component" value="Unassembled WGS sequence"/>
</dbReference>
<evidence type="ECO:0000256" key="4">
    <source>
        <dbReference type="ARBA" id="ARBA00022840"/>
    </source>
</evidence>
<dbReference type="CDD" id="cd18793">
    <property type="entry name" value="SF2_C_SNF"/>
    <property type="match status" value="1"/>
</dbReference>
<proteinExistence type="predicted"/>
<keyword evidence="3" id="KW-0347">Helicase</keyword>
<evidence type="ECO:0000256" key="2">
    <source>
        <dbReference type="ARBA" id="ARBA00022801"/>
    </source>
</evidence>
<dbReference type="InterPro" id="IPR049730">
    <property type="entry name" value="SNF2/RAD54-like_C"/>
</dbReference>
<keyword evidence="8" id="KW-1185">Reference proteome</keyword>
<reference evidence="7 8" key="1">
    <citation type="submission" date="2015-01" db="EMBL/GenBank/DDBJ databases">
        <title>Genome sequence of Jeotgalibacillus alimentarius.</title>
        <authorList>
            <person name="Goh K.M."/>
            <person name="Chan K.-G."/>
            <person name="Yaakop A.S."/>
            <person name="Ee R."/>
            <person name="Gan H.M."/>
            <person name="Chan C.S."/>
        </authorList>
    </citation>
    <scope>NUCLEOTIDE SEQUENCE [LARGE SCALE GENOMIC DNA]</scope>
    <source>
        <strain evidence="7 8">YKJ-13</strain>
    </source>
</reference>
<evidence type="ECO:0000313" key="7">
    <source>
        <dbReference type="EMBL" id="KIL48507.1"/>
    </source>
</evidence>
<evidence type="ECO:0008006" key="9">
    <source>
        <dbReference type="Google" id="ProtNLM"/>
    </source>
</evidence>
<dbReference type="PROSITE" id="PS51192">
    <property type="entry name" value="HELICASE_ATP_BIND_1"/>
    <property type="match status" value="1"/>
</dbReference>
<dbReference type="AlphaFoldDB" id="A0A0C2VI43"/>
<organism evidence="7 8">
    <name type="scientific">Jeotgalibacillus alimentarius</name>
    <dbReference type="NCBI Taxonomy" id="135826"/>
    <lineage>
        <taxon>Bacteria</taxon>
        <taxon>Bacillati</taxon>
        <taxon>Bacillota</taxon>
        <taxon>Bacilli</taxon>
        <taxon>Bacillales</taxon>
        <taxon>Caryophanaceae</taxon>
        <taxon>Jeotgalibacillus</taxon>
    </lineage>
</organism>
<feature type="domain" description="Helicase ATP-binding" evidence="5">
    <location>
        <begin position="69"/>
        <end position="222"/>
    </location>
</feature>
<dbReference type="InterPro" id="IPR000330">
    <property type="entry name" value="SNF2_N"/>
</dbReference>
<dbReference type="GO" id="GO:0005524">
    <property type="term" value="F:ATP binding"/>
    <property type="evidence" value="ECO:0007669"/>
    <property type="project" value="UniProtKB-KW"/>
</dbReference>
<dbReference type="PROSITE" id="PS51194">
    <property type="entry name" value="HELICASE_CTER"/>
    <property type="match status" value="1"/>
</dbReference>
<evidence type="ECO:0000256" key="3">
    <source>
        <dbReference type="ARBA" id="ARBA00022806"/>
    </source>
</evidence>
<dbReference type="InterPro" id="IPR027417">
    <property type="entry name" value="P-loop_NTPase"/>
</dbReference>
<dbReference type="SUPFAM" id="SSF52540">
    <property type="entry name" value="P-loop containing nucleoside triphosphate hydrolases"/>
    <property type="match status" value="2"/>
</dbReference>
<evidence type="ECO:0000259" key="5">
    <source>
        <dbReference type="PROSITE" id="PS51192"/>
    </source>
</evidence>
<dbReference type="RefSeq" id="WP_052474119.1">
    <property type="nucleotide sequence ID" value="NZ_JXRQ01000020.1"/>
</dbReference>
<dbReference type="CDD" id="cd18011">
    <property type="entry name" value="DEXDc_RapA"/>
    <property type="match status" value="1"/>
</dbReference>
<feature type="domain" description="Helicase C-terminal" evidence="6">
    <location>
        <begin position="346"/>
        <end position="509"/>
    </location>
</feature>
<evidence type="ECO:0000256" key="1">
    <source>
        <dbReference type="ARBA" id="ARBA00022741"/>
    </source>
</evidence>
<dbReference type="STRING" id="135826.KP77_22940"/>
<sequence>MKFSVTPGEENWKERFLQTLHSDYSSCFHMNQYVQQLQSCFTASHRELLSLKALPSFKPLAHQIKAVEKAVFDMNCSAILADEVGLGKTAEAAMIMKELQLRHLARSILILVPSSLAGQWQTELFQLGIPCIIHRGKKEWRNHPVIIASIDLLKREPLKSQFNSLSFDLVIIDEAHRLSNPKTLNYQFVSSLDKTYILLLTATPVQNKPEELYTLSTLINPALFKDKREFKKMVNENSREFHGRIDAIMIRTRKKETDIKWTKRNISVRWLDQSGYEKQLYISVEKAFRELKRLNTHRFTHLTLLKQGCSSSIALLKALRREQHNDICHILGPMLEVNPQQLETSKGKEILKIIRERKDKVLIFTQYRATQLYLQWYLKQHNVSSVMFRGGFKKGKKKWMTDLFRDHADVMIATEAGSEGLNLQFCHCIVHADLPWNPMKLEQRIGRVHRLGQKEDVEIIYLLNRTTIEERIWQLLESKVHLFKTIIGEHEQVLSTVKAETEKYLKDALLNSKSEEEMKIKLNLLEDYLENEGVNHDEGSVQAGH</sequence>
<keyword evidence="2" id="KW-0378">Hydrolase</keyword>
<gene>
    <name evidence="7" type="ORF">KP77_22940</name>
</gene>
<keyword evidence="1" id="KW-0547">Nucleotide-binding</keyword>
<dbReference type="InterPro" id="IPR038718">
    <property type="entry name" value="SNF2-like_sf"/>
</dbReference>
<evidence type="ECO:0000259" key="6">
    <source>
        <dbReference type="PROSITE" id="PS51194"/>
    </source>
</evidence>
<dbReference type="GO" id="GO:0016787">
    <property type="term" value="F:hydrolase activity"/>
    <property type="evidence" value="ECO:0007669"/>
    <property type="project" value="UniProtKB-KW"/>
</dbReference>
<dbReference type="GO" id="GO:0004386">
    <property type="term" value="F:helicase activity"/>
    <property type="evidence" value="ECO:0007669"/>
    <property type="project" value="UniProtKB-KW"/>
</dbReference>
<name>A0A0C2VI43_9BACL</name>
<dbReference type="InterPro" id="IPR057342">
    <property type="entry name" value="DEXDc_RapA"/>
</dbReference>
<dbReference type="OrthoDB" id="9814088at2"/>
<dbReference type="PATRIC" id="fig|135826.4.peg.2288"/>
<dbReference type="Pfam" id="PF00271">
    <property type="entry name" value="Helicase_C"/>
    <property type="match status" value="1"/>
</dbReference>
<comment type="caution">
    <text evidence="7">The sequence shown here is derived from an EMBL/GenBank/DDBJ whole genome shotgun (WGS) entry which is preliminary data.</text>
</comment>
<dbReference type="SMART" id="SM00490">
    <property type="entry name" value="HELICc"/>
    <property type="match status" value="1"/>
</dbReference>
<dbReference type="Gene3D" id="3.40.50.300">
    <property type="entry name" value="P-loop containing nucleotide triphosphate hydrolases"/>
    <property type="match status" value="1"/>
</dbReference>
<dbReference type="SMART" id="SM00487">
    <property type="entry name" value="DEXDc"/>
    <property type="match status" value="1"/>
</dbReference>
<keyword evidence="4" id="KW-0067">ATP-binding</keyword>
<accession>A0A0C2VI43</accession>
<dbReference type="EMBL" id="JXRQ01000020">
    <property type="protein sequence ID" value="KIL48507.1"/>
    <property type="molecule type" value="Genomic_DNA"/>
</dbReference>
<dbReference type="Pfam" id="PF00176">
    <property type="entry name" value="SNF2-rel_dom"/>
    <property type="match status" value="1"/>
</dbReference>
<dbReference type="InterPro" id="IPR001650">
    <property type="entry name" value="Helicase_C-like"/>
</dbReference>